<evidence type="ECO:0000259" key="6">
    <source>
        <dbReference type="Pfam" id="PF19279"/>
    </source>
</evidence>
<dbReference type="Proteomes" id="UP000249645">
    <property type="component" value="Unassembled WGS sequence"/>
</dbReference>
<evidence type="ECO:0000313" key="8">
    <source>
        <dbReference type="Proteomes" id="UP000249645"/>
    </source>
</evidence>
<organism evidence="7 8">
    <name type="scientific">Pseudopedobacter saltans</name>
    <dbReference type="NCBI Taxonomy" id="151895"/>
    <lineage>
        <taxon>Bacteria</taxon>
        <taxon>Pseudomonadati</taxon>
        <taxon>Bacteroidota</taxon>
        <taxon>Sphingobacteriia</taxon>
        <taxon>Sphingobacteriales</taxon>
        <taxon>Sphingobacteriaceae</taxon>
        <taxon>Pseudopedobacter</taxon>
    </lineage>
</organism>
<keyword evidence="3" id="KW-0418">Kinase</keyword>
<dbReference type="EMBL" id="QFOI01000166">
    <property type="protein sequence ID" value="PZP48313.1"/>
    <property type="molecule type" value="Genomic_DNA"/>
</dbReference>
<evidence type="ECO:0000256" key="1">
    <source>
        <dbReference type="ARBA" id="ARBA00022679"/>
    </source>
</evidence>
<dbReference type="PANTHER" id="PTHR12358:SF54">
    <property type="entry name" value="SPHINGOSINE KINASE RELATED PROTEIN"/>
    <property type="match status" value="1"/>
</dbReference>
<evidence type="ECO:0000259" key="5">
    <source>
        <dbReference type="Pfam" id="PF00781"/>
    </source>
</evidence>
<dbReference type="Pfam" id="PF00781">
    <property type="entry name" value="DAGK_cat"/>
    <property type="match status" value="1"/>
</dbReference>
<accession>A0A2W5F0L8</accession>
<evidence type="ECO:0000256" key="4">
    <source>
        <dbReference type="ARBA" id="ARBA00022840"/>
    </source>
</evidence>
<dbReference type="InterPro" id="IPR017438">
    <property type="entry name" value="ATP-NAD_kinase_N"/>
</dbReference>
<protein>
    <submittedName>
        <fullName evidence="7">Uncharacterized protein</fullName>
    </submittedName>
</protein>
<dbReference type="Gene3D" id="3.40.50.10330">
    <property type="entry name" value="Probable inorganic polyphosphate/atp-NAD kinase, domain 1"/>
    <property type="match status" value="1"/>
</dbReference>
<sequence length="304" mass="34448">MSMENVVLYYNEAAGSFRLGNEKLIQVLADYGYNVVASAIVKDEMQLLDPPDYTMIIIAGGDGSVKRICLLLVEKNIRDKKIALLPFGTANNIALHFEENIELKLEQICQKWASQDTRPFDVGLLTYGGNDFYFVESFGFGLFPSLIKTMDNIKELTLSKLSPTQELKLAIKKLYKSLFASKGTFYRIEYDNAIVEGHFLLVEIMNIKSLGPRWKIAPEASAGDGFLDIVLIPSSKKKQLVSYMKSLFKNRNTKFPFKTLKAKNIKVAAFEKNIAYHLDDTVLNSHNENVFQLCTLPSHFRFMV</sequence>
<evidence type="ECO:0000256" key="2">
    <source>
        <dbReference type="ARBA" id="ARBA00022741"/>
    </source>
</evidence>
<dbReference type="InterPro" id="IPR045540">
    <property type="entry name" value="YegS/DAGK_C"/>
</dbReference>
<dbReference type="Pfam" id="PF19279">
    <property type="entry name" value="YegS_C"/>
    <property type="match status" value="1"/>
</dbReference>
<dbReference type="InterPro" id="IPR001206">
    <property type="entry name" value="Diacylglycerol_kinase_cat_dom"/>
</dbReference>
<keyword evidence="1" id="KW-0808">Transferase</keyword>
<evidence type="ECO:0000313" key="7">
    <source>
        <dbReference type="EMBL" id="PZP48313.1"/>
    </source>
</evidence>
<evidence type="ECO:0000256" key="3">
    <source>
        <dbReference type="ARBA" id="ARBA00022777"/>
    </source>
</evidence>
<keyword evidence="2" id="KW-0547">Nucleotide-binding</keyword>
<reference evidence="7 8" key="1">
    <citation type="submission" date="2017-11" db="EMBL/GenBank/DDBJ databases">
        <title>Infants hospitalized years apart are colonized by the same room-sourced microbial strains.</title>
        <authorList>
            <person name="Brooks B."/>
            <person name="Olm M.R."/>
            <person name="Firek B.A."/>
            <person name="Baker R."/>
            <person name="Thomas B.C."/>
            <person name="Morowitz M.J."/>
            <person name="Banfield J.F."/>
        </authorList>
    </citation>
    <scope>NUCLEOTIDE SEQUENCE [LARGE SCALE GENOMIC DNA]</scope>
    <source>
        <strain evidence="7">S2_009_000_R2_76</strain>
    </source>
</reference>
<feature type="domain" description="DAGKc" evidence="5">
    <location>
        <begin position="9"/>
        <end position="123"/>
    </location>
</feature>
<dbReference type="AlphaFoldDB" id="A0A2W5F0L8"/>
<dbReference type="SUPFAM" id="SSF111331">
    <property type="entry name" value="NAD kinase/diacylglycerol kinase-like"/>
    <property type="match status" value="1"/>
</dbReference>
<dbReference type="GO" id="GO:0016301">
    <property type="term" value="F:kinase activity"/>
    <property type="evidence" value="ECO:0007669"/>
    <property type="project" value="UniProtKB-KW"/>
</dbReference>
<comment type="caution">
    <text evidence="7">The sequence shown here is derived from an EMBL/GenBank/DDBJ whole genome shotgun (WGS) entry which is preliminary data.</text>
</comment>
<gene>
    <name evidence="7" type="ORF">DI598_10100</name>
</gene>
<dbReference type="GO" id="GO:0005524">
    <property type="term" value="F:ATP binding"/>
    <property type="evidence" value="ECO:0007669"/>
    <property type="project" value="UniProtKB-KW"/>
</dbReference>
<feature type="domain" description="YegS/DAGK C-terminal" evidence="6">
    <location>
        <begin position="182"/>
        <end position="277"/>
    </location>
</feature>
<dbReference type="Gene3D" id="2.60.200.40">
    <property type="match status" value="1"/>
</dbReference>
<dbReference type="PANTHER" id="PTHR12358">
    <property type="entry name" value="SPHINGOSINE KINASE"/>
    <property type="match status" value="1"/>
</dbReference>
<dbReference type="InterPro" id="IPR050187">
    <property type="entry name" value="Lipid_Phosphate_FormReg"/>
</dbReference>
<keyword evidence="4" id="KW-0067">ATP-binding</keyword>
<name>A0A2W5F0L8_9SPHI</name>
<proteinExistence type="predicted"/>
<dbReference type="InterPro" id="IPR016064">
    <property type="entry name" value="NAD/diacylglycerol_kinase_sf"/>
</dbReference>